<dbReference type="SUPFAM" id="SSF50242">
    <property type="entry name" value="TIMP-like"/>
    <property type="match status" value="1"/>
</dbReference>
<dbReference type="EMBL" id="WNYA01000045">
    <property type="protein sequence ID" value="KAG8550515.1"/>
    <property type="molecule type" value="Genomic_DNA"/>
</dbReference>
<evidence type="ECO:0000256" key="1">
    <source>
        <dbReference type="ARBA" id="ARBA00004613"/>
    </source>
</evidence>
<sequence>MMTGFAPDVDSLNKLQKEVDKYISQFEINNKSIDKGSIIIYLDKMSERENECIKFNVHQIFKVGRIQPASVTLYDYYSPENRCTKFYHVEKNSELLSTICQNSVCRCTEVYKAHLEEIQENNNYDNYVMKIINVTKKGRDEDALNNQRRFLSHIKCRRGLNLIKGRDYLIWGPNSDLWEQPDGFSYVIGRDTWMERWPNDRECQDPENRKQCDDLSELSRNLEFIRCHL</sequence>
<evidence type="ECO:0000259" key="4">
    <source>
        <dbReference type="PROSITE" id="PS50189"/>
    </source>
</evidence>
<evidence type="ECO:0000313" key="6">
    <source>
        <dbReference type="Proteomes" id="UP000824782"/>
    </source>
</evidence>
<name>A0AAV6ZTF1_ENGPU</name>
<dbReference type="InterPro" id="IPR018933">
    <property type="entry name" value="Netrin_module_non-TIMP"/>
</dbReference>
<dbReference type="Pfam" id="PF01759">
    <property type="entry name" value="NTR"/>
    <property type="match status" value="1"/>
</dbReference>
<reference evidence="5" key="1">
    <citation type="thesis" date="2020" institute="ProQuest LLC" country="789 East Eisenhower Parkway, Ann Arbor, MI, USA">
        <title>Comparative Genomics and Chromosome Evolution.</title>
        <authorList>
            <person name="Mudd A.B."/>
        </authorList>
    </citation>
    <scope>NUCLEOTIDE SEQUENCE</scope>
    <source>
        <strain evidence="5">237g6f4</strain>
        <tissue evidence="5">Blood</tissue>
    </source>
</reference>
<dbReference type="Gene3D" id="2.60.40.690">
    <property type="entry name" value="Alpha-macroglobulin, receptor-binding domain"/>
    <property type="match status" value="1"/>
</dbReference>
<evidence type="ECO:0000256" key="2">
    <source>
        <dbReference type="ARBA" id="ARBA00022525"/>
    </source>
</evidence>
<dbReference type="Gene3D" id="2.40.50.120">
    <property type="match status" value="1"/>
</dbReference>
<accession>A0AAV6ZTF1</accession>
<dbReference type="InterPro" id="IPR009048">
    <property type="entry name" value="A-macroglobulin_rcpt-bd"/>
</dbReference>
<proteinExistence type="predicted"/>
<dbReference type="GO" id="GO:0005576">
    <property type="term" value="C:extracellular region"/>
    <property type="evidence" value="ECO:0007669"/>
    <property type="project" value="UniProtKB-SubCell"/>
</dbReference>
<dbReference type="AlphaFoldDB" id="A0AAV6ZTF1"/>
<evidence type="ECO:0000256" key="3">
    <source>
        <dbReference type="ARBA" id="ARBA00023157"/>
    </source>
</evidence>
<keyword evidence="6" id="KW-1185">Reference proteome</keyword>
<dbReference type="InterPro" id="IPR001134">
    <property type="entry name" value="Netrin_domain"/>
</dbReference>
<keyword evidence="3" id="KW-1015">Disulfide bond</keyword>
<dbReference type="SMART" id="SM01361">
    <property type="entry name" value="A2M_recep"/>
    <property type="match status" value="1"/>
</dbReference>
<feature type="domain" description="NTR" evidence="4">
    <location>
        <begin position="83"/>
        <end position="227"/>
    </location>
</feature>
<gene>
    <name evidence="5" type="ORF">GDO81_024588</name>
</gene>
<dbReference type="PROSITE" id="PS50189">
    <property type="entry name" value="NTR"/>
    <property type="match status" value="1"/>
</dbReference>
<evidence type="ECO:0000313" key="5">
    <source>
        <dbReference type="EMBL" id="KAG8550515.1"/>
    </source>
</evidence>
<dbReference type="PANTHER" id="PTHR11412:SF81">
    <property type="entry name" value="COMPLEMENT C3"/>
    <property type="match status" value="1"/>
</dbReference>
<protein>
    <recommendedName>
        <fullName evidence="4">NTR domain-containing protein</fullName>
    </recommendedName>
</protein>
<dbReference type="SUPFAM" id="SSF49410">
    <property type="entry name" value="Alpha-macroglobulin receptor domain"/>
    <property type="match status" value="1"/>
</dbReference>
<dbReference type="FunFam" id="2.40.50.120:FF:000013">
    <property type="entry name" value="Complement C3"/>
    <property type="match status" value="1"/>
</dbReference>
<dbReference type="InterPro" id="IPR008993">
    <property type="entry name" value="TIMP-like_OB-fold"/>
</dbReference>
<dbReference type="PANTHER" id="PTHR11412">
    <property type="entry name" value="MACROGLOBULIN / COMPLEMENT"/>
    <property type="match status" value="1"/>
</dbReference>
<dbReference type="SMART" id="SM00643">
    <property type="entry name" value="C345C"/>
    <property type="match status" value="1"/>
</dbReference>
<dbReference type="Pfam" id="PF07677">
    <property type="entry name" value="A2M_recep"/>
    <property type="match status" value="1"/>
</dbReference>
<keyword evidence="2" id="KW-0964">Secreted</keyword>
<dbReference type="InterPro" id="IPR050473">
    <property type="entry name" value="A2M/Complement_sys"/>
</dbReference>
<dbReference type="InterPro" id="IPR036595">
    <property type="entry name" value="A-macroglobulin_rcpt-bd_sf"/>
</dbReference>
<comment type="subcellular location">
    <subcellularLocation>
        <location evidence="1">Secreted</location>
    </subcellularLocation>
</comment>
<dbReference type="Proteomes" id="UP000824782">
    <property type="component" value="Unassembled WGS sequence"/>
</dbReference>
<comment type="caution">
    <text evidence="5">The sequence shown here is derived from an EMBL/GenBank/DDBJ whole genome shotgun (WGS) entry which is preliminary data.</text>
</comment>
<organism evidence="5 6">
    <name type="scientific">Engystomops pustulosus</name>
    <name type="common">Tungara frog</name>
    <name type="synonym">Physalaemus pustulosus</name>
    <dbReference type="NCBI Taxonomy" id="76066"/>
    <lineage>
        <taxon>Eukaryota</taxon>
        <taxon>Metazoa</taxon>
        <taxon>Chordata</taxon>
        <taxon>Craniata</taxon>
        <taxon>Vertebrata</taxon>
        <taxon>Euteleostomi</taxon>
        <taxon>Amphibia</taxon>
        <taxon>Batrachia</taxon>
        <taxon>Anura</taxon>
        <taxon>Neobatrachia</taxon>
        <taxon>Hyloidea</taxon>
        <taxon>Leptodactylidae</taxon>
        <taxon>Leiuperinae</taxon>
        <taxon>Engystomops</taxon>
    </lineage>
</organism>